<sequence length="185" mass="20584">MVQNSFYFSIIVTSNMNLKRIIAEYPNFPKKGILFRDFSPILGDASAMSFIVEEFSKQFHSNDVDMFVGIESRGFILASILAQKYSKGMVMLRKEGKLPGKTVKTSYTIEYGKAVLEIQKNVLNEGERVVICDDLLATGGTAKAAAKLVERMGAKVAGFAFIIELTDLNGIKEINDYKTISLVQY</sequence>
<dbReference type="PANTHER" id="PTHR32315:SF3">
    <property type="entry name" value="ADENINE PHOSPHORIBOSYLTRANSFERASE"/>
    <property type="match status" value="1"/>
</dbReference>
<dbReference type="InterPro" id="IPR000836">
    <property type="entry name" value="PRTase_dom"/>
</dbReference>
<dbReference type="Pfam" id="PF00156">
    <property type="entry name" value="Pribosyltran"/>
    <property type="match status" value="1"/>
</dbReference>
<dbReference type="Gene3D" id="3.40.50.2020">
    <property type="match status" value="1"/>
</dbReference>
<keyword evidence="10 11" id="KW-0660">Purine salvage</keyword>
<dbReference type="GO" id="GO:0006166">
    <property type="term" value="P:purine ribonucleoside salvage"/>
    <property type="evidence" value="ECO:0007669"/>
    <property type="project" value="UniProtKB-UniRule"/>
</dbReference>
<gene>
    <name evidence="11 13" type="primary">apt</name>
</gene>
<comment type="similarity">
    <text evidence="5 11">Belongs to the purine/pyrimidine phosphoribosyltransferase family.</text>
</comment>
<dbReference type="NCBIfam" id="TIGR01090">
    <property type="entry name" value="apt"/>
    <property type="match status" value="1"/>
</dbReference>
<evidence type="ECO:0000256" key="3">
    <source>
        <dbReference type="ARBA" id="ARBA00004496"/>
    </source>
</evidence>
<keyword evidence="7 11" id="KW-0963">Cytoplasm</keyword>
<evidence type="ECO:0000256" key="7">
    <source>
        <dbReference type="ARBA" id="ARBA00022490"/>
    </source>
</evidence>
<evidence type="ECO:0000256" key="10">
    <source>
        <dbReference type="ARBA" id="ARBA00022726"/>
    </source>
</evidence>
<dbReference type="UniPathway" id="UPA00588">
    <property type="reaction ID" value="UER00646"/>
</dbReference>
<feature type="domain" description="Phosphoribosyltransferase" evidence="12">
    <location>
        <begin position="44"/>
        <end position="172"/>
    </location>
</feature>
<dbReference type="GO" id="GO:0005737">
    <property type="term" value="C:cytoplasm"/>
    <property type="evidence" value="ECO:0007669"/>
    <property type="project" value="UniProtKB-SubCell"/>
</dbReference>
<proteinExistence type="inferred from homology"/>
<evidence type="ECO:0000256" key="4">
    <source>
        <dbReference type="ARBA" id="ARBA00004659"/>
    </source>
</evidence>
<dbReference type="NCBIfam" id="NF002636">
    <property type="entry name" value="PRK02304.1-5"/>
    <property type="match status" value="1"/>
</dbReference>
<name>A0A075G272_9ARCH</name>
<dbReference type="EMBL" id="KF900529">
    <property type="protein sequence ID" value="AIE98180.1"/>
    <property type="molecule type" value="Genomic_DNA"/>
</dbReference>
<comment type="pathway">
    <text evidence="4 11">Purine metabolism; AMP biosynthesis via salvage pathway; AMP from adenine: step 1/1.</text>
</comment>
<dbReference type="GO" id="GO:0016208">
    <property type="term" value="F:AMP binding"/>
    <property type="evidence" value="ECO:0007669"/>
    <property type="project" value="TreeGrafter"/>
</dbReference>
<comment type="subunit">
    <text evidence="11">Homodimer.</text>
</comment>
<protein>
    <recommendedName>
        <fullName evidence="6 11">Adenine phosphoribosyltransferase</fullName>
        <shortName evidence="11">APRT</shortName>
        <ecNumber evidence="6 11">2.4.2.7</ecNumber>
    </recommendedName>
</protein>
<evidence type="ECO:0000256" key="9">
    <source>
        <dbReference type="ARBA" id="ARBA00022679"/>
    </source>
</evidence>
<dbReference type="HAMAP" id="MF_00004">
    <property type="entry name" value="Aden_phosphoribosyltr"/>
    <property type="match status" value="1"/>
</dbReference>
<dbReference type="InterPro" id="IPR029057">
    <property type="entry name" value="PRTase-like"/>
</dbReference>
<dbReference type="SUPFAM" id="SSF53271">
    <property type="entry name" value="PRTase-like"/>
    <property type="match status" value="1"/>
</dbReference>
<evidence type="ECO:0000256" key="5">
    <source>
        <dbReference type="ARBA" id="ARBA00008391"/>
    </source>
</evidence>
<dbReference type="NCBIfam" id="NF002634">
    <property type="entry name" value="PRK02304.1-3"/>
    <property type="match status" value="1"/>
</dbReference>
<dbReference type="FunFam" id="3.40.50.2020:FF:000021">
    <property type="entry name" value="Adenine phosphoribosyltransferase"/>
    <property type="match status" value="1"/>
</dbReference>
<dbReference type="GO" id="GO:0006168">
    <property type="term" value="P:adenine salvage"/>
    <property type="evidence" value="ECO:0007669"/>
    <property type="project" value="InterPro"/>
</dbReference>
<evidence type="ECO:0000256" key="8">
    <source>
        <dbReference type="ARBA" id="ARBA00022676"/>
    </source>
</evidence>
<dbReference type="GO" id="GO:0002055">
    <property type="term" value="F:adenine binding"/>
    <property type="evidence" value="ECO:0007669"/>
    <property type="project" value="TreeGrafter"/>
</dbReference>
<evidence type="ECO:0000256" key="6">
    <source>
        <dbReference type="ARBA" id="ARBA00011893"/>
    </source>
</evidence>
<evidence type="ECO:0000256" key="2">
    <source>
        <dbReference type="ARBA" id="ARBA00003968"/>
    </source>
</evidence>
<dbReference type="GO" id="GO:0044209">
    <property type="term" value="P:AMP salvage"/>
    <property type="evidence" value="ECO:0007669"/>
    <property type="project" value="UniProtKB-UniRule"/>
</dbReference>
<evidence type="ECO:0000256" key="1">
    <source>
        <dbReference type="ARBA" id="ARBA00000868"/>
    </source>
</evidence>
<keyword evidence="9 11" id="KW-0808">Transferase</keyword>
<comment type="function">
    <text evidence="2 11">Catalyzes a salvage reaction resulting in the formation of AMP, that is energically less costly than de novo synthesis.</text>
</comment>
<evidence type="ECO:0000259" key="12">
    <source>
        <dbReference type="Pfam" id="PF00156"/>
    </source>
</evidence>
<dbReference type="EC" id="2.4.2.7" evidence="6 11"/>
<dbReference type="CDD" id="cd06223">
    <property type="entry name" value="PRTases_typeI"/>
    <property type="match status" value="1"/>
</dbReference>
<comment type="subcellular location">
    <subcellularLocation>
        <location evidence="3 11">Cytoplasm</location>
    </subcellularLocation>
</comment>
<dbReference type="GO" id="GO:0003999">
    <property type="term" value="F:adenine phosphoribosyltransferase activity"/>
    <property type="evidence" value="ECO:0007669"/>
    <property type="project" value="UniProtKB-UniRule"/>
</dbReference>
<organism evidence="13">
    <name type="scientific">uncultured marine thaumarchaeote KM3_04_E09</name>
    <dbReference type="NCBI Taxonomy" id="1455966"/>
    <lineage>
        <taxon>Archaea</taxon>
        <taxon>Nitrososphaerota</taxon>
        <taxon>environmental samples</taxon>
    </lineage>
</organism>
<dbReference type="InterPro" id="IPR050054">
    <property type="entry name" value="UPRTase/APRTase"/>
</dbReference>
<accession>A0A075G272</accession>
<evidence type="ECO:0000313" key="13">
    <source>
        <dbReference type="EMBL" id="AIE98180.1"/>
    </source>
</evidence>
<dbReference type="InterPro" id="IPR005764">
    <property type="entry name" value="Ade_phspho_trans"/>
</dbReference>
<evidence type="ECO:0000256" key="11">
    <source>
        <dbReference type="HAMAP-Rule" id="MF_00004"/>
    </source>
</evidence>
<dbReference type="AlphaFoldDB" id="A0A075G272"/>
<reference evidence="13" key="1">
    <citation type="journal article" date="2014" name="Genome Biol. Evol.">
        <title>Pangenome evidence for extensive interdomain horizontal transfer affecting lineage core and shell genes in uncultured planktonic thaumarchaeota and euryarchaeota.</title>
        <authorList>
            <person name="Deschamps P."/>
            <person name="Zivanovic Y."/>
            <person name="Moreira D."/>
            <person name="Rodriguez-Valera F."/>
            <person name="Lopez-Garcia P."/>
        </authorList>
    </citation>
    <scope>NUCLEOTIDE SEQUENCE</scope>
</reference>
<comment type="catalytic activity">
    <reaction evidence="1 11">
        <text>AMP + diphosphate = 5-phospho-alpha-D-ribose 1-diphosphate + adenine</text>
        <dbReference type="Rhea" id="RHEA:16609"/>
        <dbReference type="ChEBI" id="CHEBI:16708"/>
        <dbReference type="ChEBI" id="CHEBI:33019"/>
        <dbReference type="ChEBI" id="CHEBI:58017"/>
        <dbReference type="ChEBI" id="CHEBI:456215"/>
        <dbReference type="EC" id="2.4.2.7"/>
    </reaction>
</comment>
<keyword evidence="8 11" id="KW-0328">Glycosyltransferase</keyword>
<dbReference type="PANTHER" id="PTHR32315">
    <property type="entry name" value="ADENINE PHOSPHORIBOSYLTRANSFERASE"/>
    <property type="match status" value="1"/>
</dbReference>